<keyword evidence="4" id="KW-1185">Reference proteome</keyword>
<feature type="transmembrane region" description="Helical" evidence="2">
    <location>
        <begin position="243"/>
        <end position="268"/>
    </location>
</feature>
<dbReference type="Proteomes" id="UP000634043">
    <property type="component" value="Unassembled WGS sequence"/>
</dbReference>
<organism evidence="3 4">
    <name type="scientific">Pontibacter amylolyticus</name>
    <dbReference type="NCBI Taxonomy" id="1424080"/>
    <lineage>
        <taxon>Bacteria</taxon>
        <taxon>Pseudomonadati</taxon>
        <taxon>Bacteroidota</taxon>
        <taxon>Cytophagia</taxon>
        <taxon>Cytophagales</taxon>
        <taxon>Hymenobacteraceae</taxon>
        <taxon>Pontibacter</taxon>
    </lineage>
</organism>
<gene>
    <name evidence="3" type="ORF">GCM10011323_26140</name>
</gene>
<comment type="caution">
    <text evidence="3">The sequence shown here is derived from an EMBL/GenBank/DDBJ whole genome shotgun (WGS) entry which is preliminary data.</text>
</comment>
<keyword evidence="2" id="KW-1133">Transmembrane helix</keyword>
<reference evidence="4" key="1">
    <citation type="journal article" date="2019" name="Int. J. Syst. Evol. Microbiol.">
        <title>The Global Catalogue of Microorganisms (GCM) 10K type strain sequencing project: providing services to taxonomists for standard genome sequencing and annotation.</title>
        <authorList>
            <consortium name="The Broad Institute Genomics Platform"/>
            <consortium name="The Broad Institute Genome Sequencing Center for Infectious Disease"/>
            <person name="Wu L."/>
            <person name="Ma J."/>
        </authorList>
    </citation>
    <scope>NUCLEOTIDE SEQUENCE [LARGE SCALE GENOMIC DNA]</scope>
    <source>
        <strain evidence="4">CGMCC 1.12749</strain>
    </source>
</reference>
<keyword evidence="2" id="KW-0812">Transmembrane</keyword>
<evidence type="ECO:0000256" key="1">
    <source>
        <dbReference type="SAM" id="Coils"/>
    </source>
</evidence>
<keyword evidence="1" id="KW-0175">Coiled coil</keyword>
<evidence type="ECO:0000256" key="2">
    <source>
        <dbReference type="SAM" id="Phobius"/>
    </source>
</evidence>
<dbReference type="EMBL" id="BMFP01000005">
    <property type="protein sequence ID" value="GGG20948.1"/>
    <property type="molecule type" value="Genomic_DNA"/>
</dbReference>
<evidence type="ECO:0000313" key="4">
    <source>
        <dbReference type="Proteomes" id="UP000634043"/>
    </source>
</evidence>
<evidence type="ECO:0000313" key="3">
    <source>
        <dbReference type="EMBL" id="GGG20948.1"/>
    </source>
</evidence>
<dbReference type="RefSeq" id="WP_188501968.1">
    <property type="nucleotide sequence ID" value="NZ_BMFP01000005.1"/>
</dbReference>
<name>A0ABQ1W9V6_9BACT</name>
<sequence>MEQILKKLTELQAKLASSSGFEYELIDEACGILHIYNQQFFNNSYYTEILSGLDFENTYVTSLQKLKGLIATMIENLDIEKSNNIRPKYEKLVEELEKDKKEIEELVKEIREEQDFIRTEKNRIKNERDFVLAQSEEAKKLNEELNLEREKLLHESAKFDEFTKKLEVNSKSYDFETLASINKRAANTWAVITGILIIALIAIIYKSLSQTGMYSNIINSVNNGLQESSVDLLNNLTKDNYTLILYFTFIKYSLANLLLVSLMIYAVVFSVKNYNAQMHNHVINAHKSNALGSTASILNTARSEDGNDKVLVQATQAIFAHQNTGYNGQESEPTSPNLITNVIDSVSKKI</sequence>
<accession>A0ABQ1W9V6</accession>
<feature type="transmembrane region" description="Helical" evidence="2">
    <location>
        <begin position="186"/>
        <end position="205"/>
    </location>
</feature>
<feature type="coiled-coil region" evidence="1">
    <location>
        <begin position="79"/>
        <end position="158"/>
    </location>
</feature>
<protein>
    <submittedName>
        <fullName evidence="3">Uncharacterized protein</fullName>
    </submittedName>
</protein>
<proteinExistence type="predicted"/>
<keyword evidence="2" id="KW-0472">Membrane</keyword>